<dbReference type="Pfam" id="PF01960">
    <property type="entry name" value="ArgJ"/>
    <property type="match status" value="1"/>
</dbReference>
<dbReference type="NCBIfam" id="TIGR00120">
    <property type="entry name" value="ArgJ"/>
    <property type="match status" value="1"/>
</dbReference>
<dbReference type="Gene3D" id="3.60.70.12">
    <property type="entry name" value="L-amino peptidase D-ALA esterase/amidase"/>
    <property type="match status" value="1"/>
</dbReference>
<evidence type="ECO:0000256" key="1">
    <source>
        <dbReference type="ARBA" id="ARBA00006774"/>
    </source>
</evidence>
<protein>
    <submittedName>
        <fullName evidence="5">Uncharacterized protein</fullName>
    </submittedName>
</protein>
<accession>A0A381X0U5</accession>
<keyword evidence="2" id="KW-0808">Transferase</keyword>
<organism evidence="5">
    <name type="scientific">marine metagenome</name>
    <dbReference type="NCBI Taxonomy" id="408172"/>
    <lineage>
        <taxon>unclassified sequences</taxon>
        <taxon>metagenomes</taxon>
        <taxon>ecological metagenomes</taxon>
    </lineage>
</organism>
<dbReference type="NCBIfam" id="NF003802">
    <property type="entry name" value="PRK05388.1"/>
    <property type="match status" value="1"/>
</dbReference>
<dbReference type="GO" id="GO:0006592">
    <property type="term" value="P:ornithine biosynthetic process"/>
    <property type="evidence" value="ECO:0007669"/>
    <property type="project" value="TreeGrafter"/>
</dbReference>
<dbReference type="GO" id="GO:0004042">
    <property type="term" value="F:L-glutamate N-acetyltransferase activity"/>
    <property type="evidence" value="ECO:0007669"/>
    <property type="project" value="TreeGrafter"/>
</dbReference>
<dbReference type="CDD" id="cd02152">
    <property type="entry name" value="OAT"/>
    <property type="match status" value="1"/>
</dbReference>
<dbReference type="AlphaFoldDB" id="A0A381X0U5"/>
<gene>
    <name evidence="5" type="ORF">METZ01_LOCUS111198</name>
</gene>
<dbReference type="PANTHER" id="PTHR23100:SF0">
    <property type="entry name" value="ARGININE BIOSYNTHESIS BIFUNCTIONAL PROTEIN ARGJ, MITOCHONDRIAL"/>
    <property type="match status" value="1"/>
</dbReference>
<dbReference type="InterPro" id="IPR042195">
    <property type="entry name" value="ArgJ_beta_C"/>
</dbReference>
<sequence length="394" mass="42220">MDYPPLTSVPGFSWLGINLGIKDETLDFGVIASACICTGAGVFTRNNFPGAPIIVGQENLQNGKLQAIVVNSKVANVATGQVGIEDARDICRWTGEALGIAPELVLPSSTGVIGRRLPVKIIREGCQIIPERLGSSTEYIESFARAIMTTDRHPKWNSTSVGNATLLGVAKGAGMIEPNMATMLCYFVTDAQLGSKELQKMLQRVVNRSFNRVSIDSDTSTSDTVIILANGLAGPVDAEKFETAFTNSAVQLAKEIAHDGEGSTKLIELTVSGAESQQMALQIAKSIINSPLVKTAIHGADPNWGRFVMAVGKVFEYPVLLDDLSIHFGKGSQRQKVNAESLDADTVNLDAISKLLNKKEVHVEVVVGNGECSETVWGCDLSKGYIEENAFYTT</sequence>
<keyword evidence="3" id="KW-0068">Autocatalytic cleavage</keyword>
<name>A0A381X0U5_9ZZZZ</name>
<dbReference type="InterPro" id="IPR002813">
    <property type="entry name" value="Arg_biosynth_ArgJ"/>
</dbReference>
<dbReference type="PANTHER" id="PTHR23100">
    <property type="entry name" value="ARGININE BIOSYNTHESIS BIFUNCTIONAL PROTEIN ARGJ"/>
    <property type="match status" value="1"/>
</dbReference>
<evidence type="ECO:0000256" key="4">
    <source>
        <dbReference type="ARBA" id="ARBA00023315"/>
    </source>
</evidence>
<reference evidence="5" key="1">
    <citation type="submission" date="2018-05" db="EMBL/GenBank/DDBJ databases">
        <authorList>
            <person name="Lanie J.A."/>
            <person name="Ng W.-L."/>
            <person name="Kazmierczak K.M."/>
            <person name="Andrzejewski T.M."/>
            <person name="Davidsen T.M."/>
            <person name="Wayne K.J."/>
            <person name="Tettelin H."/>
            <person name="Glass J.I."/>
            <person name="Rusch D."/>
            <person name="Podicherti R."/>
            <person name="Tsui H.-C.T."/>
            <person name="Winkler M.E."/>
        </authorList>
    </citation>
    <scope>NUCLEOTIDE SEQUENCE</scope>
</reference>
<comment type="similarity">
    <text evidence="1">Belongs to the ArgJ family.</text>
</comment>
<dbReference type="EMBL" id="UINC01013518">
    <property type="protein sequence ID" value="SVA58344.1"/>
    <property type="molecule type" value="Genomic_DNA"/>
</dbReference>
<dbReference type="SUPFAM" id="SSF56266">
    <property type="entry name" value="DmpA/ArgJ-like"/>
    <property type="match status" value="1"/>
</dbReference>
<dbReference type="InterPro" id="IPR016117">
    <property type="entry name" value="ArgJ-like_dom_sf"/>
</dbReference>
<dbReference type="Gene3D" id="3.10.20.340">
    <property type="entry name" value="ArgJ beta chain, C-terminal domain"/>
    <property type="match status" value="1"/>
</dbReference>
<evidence type="ECO:0000256" key="3">
    <source>
        <dbReference type="ARBA" id="ARBA00022813"/>
    </source>
</evidence>
<evidence type="ECO:0000256" key="2">
    <source>
        <dbReference type="ARBA" id="ARBA00022679"/>
    </source>
</evidence>
<dbReference type="GO" id="GO:0006526">
    <property type="term" value="P:L-arginine biosynthetic process"/>
    <property type="evidence" value="ECO:0007669"/>
    <property type="project" value="InterPro"/>
</dbReference>
<proteinExistence type="inferred from homology"/>
<dbReference type="GO" id="GO:0004358">
    <property type="term" value="F:L-glutamate N-acetyltransferase activity, acting on acetyl-L-ornithine as donor"/>
    <property type="evidence" value="ECO:0007669"/>
    <property type="project" value="InterPro"/>
</dbReference>
<evidence type="ECO:0000313" key="5">
    <source>
        <dbReference type="EMBL" id="SVA58344.1"/>
    </source>
</evidence>
<keyword evidence="4" id="KW-0012">Acyltransferase</keyword>
<dbReference type="HAMAP" id="MF_01106">
    <property type="entry name" value="ArgJ"/>
    <property type="match status" value="1"/>
</dbReference>